<protein>
    <submittedName>
        <fullName evidence="2">Uncharacterized protein</fullName>
    </submittedName>
</protein>
<sequence length="41" mass="4485">MFDMSQPVSSEIVVGSILFIFAAVGVGLAVVSYYKKKFDIK</sequence>
<accession>A0A1W1E716</accession>
<name>A0A1W1E716_9ZZZZ</name>
<evidence type="ECO:0000256" key="1">
    <source>
        <dbReference type="SAM" id="Phobius"/>
    </source>
</evidence>
<keyword evidence="1" id="KW-0472">Membrane</keyword>
<keyword evidence="1" id="KW-0812">Transmembrane</keyword>
<feature type="transmembrane region" description="Helical" evidence="1">
    <location>
        <begin position="12"/>
        <end position="34"/>
    </location>
</feature>
<organism evidence="2">
    <name type="scientific">hydrothermal vent metagenome</name>
    <dbReference type="NCBI Taxonomy" id="652676"/>
    <lineage>
        <taxon>unclassified sequences</taxon>
        <taxon>metagenomes</taxon>
        <taxon>ecological metagenomes</taxon>
    </lineage>
</organism>
<evidence type="ECO:0000313" key="2">
    <source>
        <dbReference type="EMBL" id="SFV89762.1"/>
    </source>
</evidence>
<dbReference type="EMBL" id="FPIB01000002">
    <property type="protein sequence ID" value="SFV89762.1"/>
    <property type="molecule type" value="Genomic_DNA"/>
</dbReference>
<proteinExistence type="predicted"/>
<reference evidence="2" key="1">
    <citation type="submission" date="2016-10" db="EMBL/GenBank/DDBJ databases">
        <authorList>
            <person name="de Groot N.N."/>
        </authorList>
    </citation>
    <scope>NUCLEOTIDE SEQUENCE</scope>
</reference>
<dbReference type="AlphaFoldDB" id="A0A1W1E716"/>
<gene>
    <name evidence="2" type="ORF">MNB_SV-4-1496</name>
</gene>
<keyword evidence="1" id="KW-1133">Transmembrane helix</keyword>